<organism evidence="10 11">
    <name type="scientific">Gloeocapsopsis crepidinum LEGE 06123</name>
    <dbReference type="NCBI Taxonomy" id="588587"/>
    <lineage>
        <taxon>Bacteria</taxon>
        <taxon>Bacillati</taxon>
        <taxon>Cyanobacteriota</taxon>
        <taxon>Cyanophyceae</taxon>
        <taxon>Oscillatoriophycideae</taxon>
        <taxon>Chroococcales</taxon>
        <taxon>Chroococcaceae</taxon>
        <taxon>Gloeocapsopsis</taxon>
    </lineage>
</organism>
<dbReference type="PANTHER" id="PTHR33209:SF1">
    <property type="entry name" value="PEPTIDASE S49 DOMAIN-CONTAINING PROTEIN"/>
    <property type="match status" value="1"/>
</dbReference>
<keyword evidence="4 7" id="KW-0378">Hydrolase</keyword>
<keyword evidence="8" id="KW-1133">Transmembrane helix</keyword>
<comment type="similarity">
    <text evidence="2 7">Belongs to the peptidase S49 family.</text>
</comment>
<gene>
    <name evidence="10" type="primary">sppA</name>
    <name evidence="10" type="ORF">IQ230_15800</name>
</gene>
<comment type="subcellular location">
    <subcellularLocation>
        <location evidence="7">Cell inner membrane</location>
    </subcellularLocation>
    <subcellularLocation>
        <location evidence="1">Membrane</location>
    </subcellularLocation>
</comment>
<evidence type="ECO:0000256" key="8">
    <source>
        <dbReference type="SAM" id="Phobius"/>
    </source>
</evidence>
<feature type="domain" description="Peptidase S49" evidence="9">
    <location>
        <begin position="383"/>
        <end position="532"/>
    </location>
</feature>
<evidence type="ECO:0000256" key="5">
    <source>
        <dbReference type="ARBA" id="ARBA00022825"/>
    </source>
</evidence>
<evidence type="ECO:0000256" key="4">
    <source>
        <dbReference type="ARBA" id="ARBA00022801"/>
    </source>
</evidence>
<dbReference type="InterPro" id="IPR002142">
    <property type="entry name" value="Peptidase_S49"/>
</dbReference>
<dbReference type="InterPro" id="IPR004634">
    <property type="entry name" value="Pept_S49_pIV"/>
</dbReference>
<keyword evidence="6 7" id="KW-0472">Membrane</keyword>
<dbReference type="Proteomes" id="UP000651156">
    <property type="component" value="Unassembled WGS sequence"/>
</dbReference>
<protein>
    <recommendedName>
        <fullName evidence="7">Protease 4</fullName>
        <ecNumber evidence="7">3.4.21.-</ecNumber>
    </recommendedName>
    <alternativeName>
        <fullName evidence="7">Endopeptidase IV</fullName>
    </alternativeName>
    <alternativeName>
        <fullName evidence="7">Protease IV</fullName>
    </alternativeName>
    <alternativeName>
        <fullName evidence="7">Signal peptide peptidase</fullName>
    </alternativeName>
</protein>
<accession>A0ABR9UU09</accession>
<sequence length="609" mass="67250">MRNFFKQTIASIIGTLLGLLIFVGVGTGGLLLLLVVVASRDTEPQLKEQSVLVFDLSLNITDAQPSSNTSAILQTLSGEDSNQANLRAVLDALEQAQQDNRIVGLYLDGSRSTGESSNAGFATLKEVRQALERFRASGKTIVAYNTEWRQKDYYLSSVADTIIVNPLGAMELNGLSSQPVFFADALEKYGVGVQVIRVGKFKGSVEPFTRSQLSSENRQQLQRLLSDVWGEWLNAVSNSRQVNRTQLQAIADNQGILLPDEAQASGLVDQVGYFDEVLQRLKQLTGETKESRTFRQISLPSYAQLSKRRTERNHRNKIAVVYAEGTIVNGQGGTGQVGSDRFARTIRTLRQDDQVKAVVLRVNSRGGSATASEEIQRELQLARQVKPVVVSMGDYAASGGYWIATDANRIFAEPNTVTGSIGVFGLRFNIQQLANDNGITWDTIKTGRYADSQTIARPLSEQELTRSQRTAERLYNIFLNRVARSRNLPVSKVAEIAQGRVWSGLAAKEVGLVDEIGGLDMAIQYAAKQAKLGNDWQLQEYPEVRTFDARLLALGSGLRLLVQDYSFEQSIPVPLKTELQKLQNEIATLQAINDPLDIYARLLFDLQID</sequence>
<evidence type="ECO:0000256" key="7">
    <source>
        <dbReference type="PIRNR" id="PIRNR001217"/>
    </source>
</evidence>
<dbReference type="PANTHER" id="PTHR33209">
    <property type="entry name" value="PROTEASE 4"/>
    <property type="match status" value="1"/>
</dbReference>
<dbReference type="Pfam" id="PF01343">
    <property type="entry name" value="Peptidase_S49"/>
    <property type="match status" value="2"/>
</dbReference>
<dbReference type="EC" id="3.4.21.-" evidence="7"/>
<dbReference type="PIRSF" id="PIRSF001217">
    <property type="entry name" value="Protease_4_SppA"/>
    <property type="match status" value="1"/>
</dbReference>
<evidence type="ECO:0000259" key="9">
    <source>
        <dbReference type="Pfam" id="PF01343"/>
    </source>
</evidence>
<keyword evidence="7" id="KW-0997">Cell inner membrane</keyword>
<dbReference type="NCBIfam" id="TIGR00706">
    <property type="entry name" value="SppA_dom"/>
    <property type="match status" value="1"/>
</dbReference>
<name>A0ABR9UU09_9CHRO</name>
<feature type="domain" description="Peptidase S49" evidence="9">
    <location>
        <begin position="134"/>
        <end position="285"/>
    </location>
</feature>
<keyword evidence="3 7" id="KW-0645">Protease</keyword>
<dbReference type="InterPro" id="IPR047217">
    <property type="entry name" value="S49_SppA_67K_type_N"/>
</dbReference>
<dbReference type="CDD" id="cd07023">
    <property type="entry name" value="S49_Sppa_N_C"/>
    <property type="match status" value="1"/>
</dbReference>
<dbReference type="RefSeq" id="WP_193932937.1">
    <property type="nucleotide sequence ID" value="NZ_CAWPMZ010000071.1"/>
</dbReference>
<keyword evidence="11" id="KW-1185">Reference proteome</keyword>
<evidence type="ECO:0000313" key="11">
    <source>
        <dbReference type="Proteomes" id="UP000651156"/>
    </source>
</evidence>
<proteinExistence type="inferred from homology"/>
<evidence type="ECO:0000313" key="10">
    <source>
        <dbReference type="EMBL" id="MBE9191787.1"/>
    </source>
</evidence>
<dbReference type="InterPro" id="IPR029045">
    <property type="entry name" value="ClpP/crotonase-like_dom_sf"/>
</dbReference>
<dbReference type="Gene3D" id="3.90.226.10">
    <property type="entry name" value="2-enoyl-CoA Hydratase, Chain A, domain 1"/>
    <property type="match status" value="4"/>
</dbReference>
<dbReference type="EMBL" id="JADEWN010000039">
    <property type="protein sequence ID" value="MBE9191787.1"/>
    <property type="molecule type" value="Genomic_DNA"/>
</dbReference>
<evidence type="ECO:0000256" key="3">
    <source>
        <dbReference type="ARBA" id="ARBA00022670"/>
    </source>
</evidence>
<evidence type="ECO:0000256" key="1">
    <source>
        <dbReference type="ARBA" id="ARBA00004370"/>
    </source>
</evidence>
<dbReference type="InterPro" id="IPR004635">
    <property type="entry name" value="Pept_S49_SppA"/>
</dbReference>
<reference evidence="10 11" key="1">
    <citation type="submission" date="2020-10" db="EMBL/GenBank/DDBJ databases">
        <authorList>
            <person name="Castelo-Branco R."/>
            <person name="Eusebio N."/>
            <person name="Adriana R."/>
            <person name="Vieira A."/>
            <person name="Brugerolle De Fraissinette N."/>
            <person name="Rezende De Castro R."/>
            <person name="Schneider M.P."/>
            <person name="Vasconcelos V."/>
            <person name="Leao P.N."/>
        </authorList>
    </citation>
    <scope>NUCLEOTIDE SEQUENCE [LARGE SCALE GENOMIC DNA]</scope>
    <source>
        <strain evidence="10 11">LEGE 06123</strain>
    </source>
</reference>
<dbReference type="InterPro" id="IPR047272">
    <property type="entry name" value="S49_SppA_C"/>
</dbReference>
<keyword evidence="7" id="KW-1003">Cell membrane</keyword>
<comment type="caution">
    <text evidence="10">The sequence shown here is derived from an EMBL/GenBank/DDBJ whole genome shotgun (WGS) entry which is preliminary data.</text>
</comment>
<feature type="transmembrane region" description="Helical" evidence="8">
    <location>
        <begin position="12"/>
        <end position="38"/>
    </location>
</feature>
<dbReference type="NCBIfam" id="TIGR00705">
    <property type="entry name" value="SppA_67K"/>
    <property type="match status" value="1"/>
</dbReference>
<dbReference type="SUPFAM" id="SSF52096">
    <property type="entry name" value="ClpP/crotonase"/>
    <property type="match status" value="2"/>
</dbReference>
<evidence type="ECO:0000256" key="6">
    <source>
        <dbReference type="ARBA" id="ARBA00023136"/>
    </source>
</evidence>
<keyword evidence="5" id="KW-0720">Serine protease</keyword>
<evidence type="ECO:0000256" key="2">
    <source>
        <dbReference type="ARBA" id="ARBA00008683"/>
    </source>
</evidence>
<dbReference type="CDD" id="cd07018">
    <property type="entry name" value="S49_SppA_67K_type"/>
    <property type="match status" value="1"/>
</dbReference>
<keyword evidence="8" id="KW-0812">Transmembrane</keyword>